<gene>
    <name evidence="7" type="primary">ltaA_2</name>
    <name evidence="7" type="ORF">TTHN1_01012</name>
</gene>
<reference evidence="7 8" key="1">
    <citation type="submission" date="2018-10" db="EMBL/GenBank/DDBJ databases">
        <authorList>
            <person name="Peiro R."/>
            <person name="Begona"/>
            <person name="Cbmso G."/>
            <person name="Lopez M."/>
            <person name="Gonzalez S."/>
            <person name="Sacristan E."/>
            <person name="Castillo E."/>
        </authorList>
    </citation>
    <scope>NUCLEOTIDE SEQUENCE [LARGE SCALE GENOMIC DNA]</scope>
    <source>
        <strain evidence="7">TTHNAR1</strain>
    </source>
</reference>
<dbReference type="RefSeq" id="WP_124104693.1">
    <property type="nucleotide sequence ID" value="NZ_LR027517.1"/>
</dbReference>
<evidence type="ECO:0000313" key="7">
    <source>
        <dbReference type="EMBL" id="VCU53249.1"/>
    </source>
</evidence>
<protein>
    <submittedName>
        <fullName evidence="7">L-allo-threonine aldolase</fullName>
    </submittedName>
</protein>
<accession>A0A3P4ARS6</accession>
<dbReference type="EMBL" id="LR027517">
    <property type="protein sequence ID" value="VCU53249.1"/>
    <property type="molecule type" value="Genomic_DNA"/>
</dbReference>
<keyword evidence="3" id="KW-0663">Pyridoxal phosphate</keyword>
<feature type="domain" description="Aromatic amino acid beta-eliminating lyase/threonine aldolase" evidence="6">
    <location>
        <begin position="5"/>
        <end position="286"/>
    </location>
</feature>
<dbReference type="GO" id="GO:0008732">
    <property type="term" value="F:L-allo-threonine aldolase activity"/>
    <property type="evidence" value="ECO:0007669"/>
    <property type="project" value="TreeGrafter"/>
</dbReference>
<proteinExistence type="inferred from homology"/>
<dbReference type="Pfam" id="PF01212">
    <property type="entry name" value="Beta_elim_lyase"/>
    <property type="match status" value="1"/>
</dbReference>
<keyword evidence="4" id="KW-0456">Lyase</keyword>
<dbReference type="Gene3D" id="3.40.640.10">
    <property type="entry name" value="Type I PLP-dependent aspartate aminotransferase-like (Major domain)"/>
    <property type="match status" value="1"/>
</dbReference>
<dbReference type="SUPFAM" id="SSF53383">
    <property type="entry name" value="PLP-dependent transferases"/>
    <property type="match status" value="1"/>
</dbReference>
<evidence type="ECO:0000256" key="5">
    <source>
        <dbReference type="PIRSR" id="PIRSR017617-1"/>
    </source>
</evidence>
<dbReference type="InterPro" id="IPR015424">
    <property type="entry name" value="PyrdxlP-dep_Trfase"/>
</dbReference>
<dbReference type="GO" id="GO:0006545">
    <property type="term" value="P:glycine biosynthetic process"/>
    <property type="evidence" value="ECO:0007669"/>
    <property type="project" value="TreeGrafter"/>
</dbReference>
<evidence type="ECO:0000256" key="3">
    <source>
        <dbReference type="ARBA" id="ARBA00022898"/>
    </source>
</evidence>
<dbReference type="Proteomes" id="UP000279841">
    <property type="component" value="Chromosome"/>
</dbReference>
<organism evidence="7 8">
    <name type="scientific">Thermus thermophilus</name>
    <dbReference type="NCBI Taxonomy" id="274"/>
    <lineage>
        <taxon>Bacteria</taxon>
        <taxon>Thermotogati</taxon>
        <taxon>Deinococcota</taxon>
        <taxon>Deinococci</taxon>
        <taxon>Thermales</taxon>
        <taxon>Thermaceae</taxon>
        <taxon>Thermus</taxon>
    </lineage>
</organism>
<sequence>MRLVDLRSDTLTRPTPAMRKAMAEAEVGDDVYGEDPTVNRLEALAAERLGFERALFLPSGTMANQVALLLHLPRGGEVLAPEGAHLYEYELGAPALLAGALVRPVPAPGGRPDLKALEEALRRGPFQAPIGLLALENTHNLAGGRVVPLEVQRRVQDLARARGLPTHLDGARLHNAALFLGVGAREVARGFTTAMVSLSKGLGAPVGSLLLLPKDLLPEARRYRKLLGGGWRQAGVLAAAGILALEEGPKHLRRDHEMARALAEGLFRLGLAVDLEAVETNMVYLEVEDPEGFLQGLRTRGVLAGRVGGRVRFVTHRDLRDEDIPLALERIQDLLHSKSR</sequence>
<dbReference type="AlphaFoldDB" id="A0A3P4ARS6"/>
<evidence type="ECO:0000256" key="4">
    <source>
        <dbReference type="ARBA" id="ARBA00023239"/>
    </source>
</evidence>
<dbReference type="InterPro" id="IPR015421">
    <property type="entry name" value="PyrdxlP-dep_Trfase_major"/>
</dbReference>
<dbReference type="NCBIfam" id="NF041359">
    <property type="entry name" value="GntG_guanitoxin"/>
    <property type="match status" value="1"/>
</dbReference>
<dbReference type="PANTHER" id="PTHR48097:SF9">
    <property type="entry name" value="L-THREONINE ALDOLASE"/>
    <property type="match status" value="1"/>
</dbReference>
<dbReference type="InterPro" id="IPR023603">
    <property type="entry name" value="Low_specificity_L-TA-like"/>
</dbReference>
<dbReference type="FunFam" id="3.40.640.10:FF:000030">
    <property type="entry name" value="Low-specificity L-threonine aldolase"/>
    <property type="match status" value="1"/>
</dbReference>
<dbReference type="InterPro" id="IPR001597">
    <property type="entry name" value="ArAA_b-elim_lyase/Thr_aldolase"/>
</dbReference>
<evidence type="ECO:0000313" key="8">
    <source>
        <dbReference type="Proteomes" id="UP000279841"/>
    </source>
</evidence>
<dbReference type="GO" id="GO:0005829">
    <property type="term" value="C:cytosol"/>
    <property type="evidence" value="ECO:0007669"/>
    <property type="project" value="TreeGrafter"/>
</dbReference>
<feature type="modified residue" description="N6-(pyridoxal phosphate)lysine" evidence="5">
    <location>
        <position position="200"/>
    </location>
</feature>
<evidence type="ECO:0000259" key="6">
    <source>
        <dbReference type="Pfam" id="PF01212"/>
    </source>
</evidence>
<comment type="cofactor">
    <cofactor evidence="1">
        <name>pyridoxal 5'-phosphate</name>
        <dbReference type="ChEBI" id="CHEBI:597326"/>
    </cofactor>
</comment>
<dbReference type="Gene3D" id="3.90.1150.10">
    <property type="entry name" value="Aspartate Aminotransferase, domain 1"/>
    <property type="match status" value="1"/>
</dbReference>
<evidence type="ECO:0000256" key="2">
    <source>
        <dbReference type="ARBA" id="ARBA00006966"/>
    </source>
</evidence>
<evidence type="ECO:0000256" key="1">
    <source>
        <dbReference type="ARBA" id="ARBA00001933"/>
    </source>
</evidence>
<name>A0A3P4ARS6_THETH</name>
<dbReference type="PANTHER" id="PTHR48097">
    <property type="entry name" value="L-THREONINE ALDOLASE-RELATED"/>
    <property type="match status" value="1"/>
</dbReference>
<dbReference type="PIRSF" id="PIRSF017617">
    <property type="entry name" value="Thr_aldolase"/>
    <property type="match status" value="1"/>
</dbReference>
<dbReference type="InterPro" id="IPR015422">
    <property type="entry name" value="PyrdxlP-dep_Trfase_small"/>
</dbReference>
<comment type="similarity">
    <text evidence="2">Belongs to the threonine aldolase family.</text>
</comment>
<dbReference type="GO" id="GO:0006567">
    <property type="term" value="P:L-threonine catabolic process"/>
    <property type="evidence" value="ECO:0007669"/>
    <property type="project" value="TreeGrafter"/>
</dbReference>